<gene>
    <name evidence="5" type="ORF">H7849_06370</name>
</gene>
<evidence type="ECO:0000256" key="3">
    <source>
        <dbReference type="PROSITE-ProRule" id="PRU00339"/>
    </source>
</evidence>
<dbReference type="Proteomes" id="UP000515312">
    <property type="component" value="Chromosome"/>
</dbReference>
<protein>
    <submittedName>
        <fullName evidence="5">Tetratricopeptide repeat protein</fullName>
    </submittedName>
</protein>
<sequence>MRNRFSLPLLLLLATPLFGFGQQEQNATLESLLATAQQAQAGSDYKAAADAYKQAVKIRPDVPEMWANLGLMEHETADYTGAIETFQRAYKLKPSLYVPNLFLGIDLTHAGKAKEAIPYLLTAEKINNTDSQPHLALGRAYFSLQEYSLAAHEFANVTHLDPKQSTAWFSLGIAYLDQVEADARIMSEKDQDSPYAKALFAESLANQSRYLEAVDLYKNVIASNSQPPCMHTQLGLVYAKQHDDVDAAKEFEAEDQKAFPCALAASGKPAESPEAEYTSARSKSCGNQSASNFKTKDETKLQLLAACSFLAGNYELSSRAASTLPQSAEALYWSIQANENLAFQALEHYEELEPNSERSHLLLGDIYIQRERYDDAQAEYQKAIDLSPNDPGAVLGLGSAYFRNGNVSKTVETAQLALNQLPDDPEINLLMGEALMARHDFTNAEPFLKKALQAKPQMLPHVHALLGRAYAAEGRVPQAIDELRLGLASDEDGSVHYQLARLYRQTGDAKDAAAAMDQMKAIQQKRRENAVIAFKDSHPSTLDDEP</sequence>
<reference evidence="5 6" key="1">
    <citation type="submission" date="2020-08" db="EMBL/GenBank/DDBJ databases">
        <title>Edaphobacter telluris sp. nov. and Acidobacterium dinghuensis sp. nov., two acidobacteria isolated from forest soil.</title>
        <authorList>
            <person name="Fu J."/>
            <person name="Qiu L."/>
        </authorList>
    </citation>
    <scope>NUCLEOTIDE SEQUENCE [LARGE SCALE GENOMIC DNA]</scope>
    <source>
        <strain evidence="5">4Y35</strain>
    </source>
</reference>
<accession>A0A7G8BLZ5</accession>
<feature type="repeat" description="TPR" evidence="3">
    <location>
        <begin position="131"/>
        <end position="164"/>
    </location>
</feature>
<dbReference type="Pfam" id="PF13414">
    <property type="entry name" value="TPR_11"/>
    <property type="match status" value="1"/>
</dbReference>
<dbReference type="SMART" id="SM00028">
    <property type="entry name" value="TPR"/>
    <property type="match status" value="9"/>
</dbReference>
<feature type="repeat" description="TPR" evidence="3">
    <location>
        <begin position="425"/>
        <end position="458"/>
    </location>
</feature>
<evidence type="ECO:0000256" key="4">
    <source>
        <dbReference type="SAM" id="SignalP"/>
    </source>
</evidence>
<dbReference type="Gene3D" id="1.25.40.10">
    <property type="entry name" value="Tetratricopeptide repeat domain"/>
    <property type="match status" value="4"/>
</dbReference>
<feature type="repeat" description="TPR" evidence="3">
    <location>
        <begin position="357"/>
        <end position="390"/>
    </location>
</feature>
<feature type="signal peptide" evidence="4">
    <location>
        <begin position="1"/>
        <end position="21"/>
    </location>
</feature>
<evidence type="ECO:0000313" key="6">
    <source>
        <dbReference type="Proteomes" id="UP000515312"/>
    </source>
</evidence>
<dbReference type="PROSITE" id="PS50293">
    <property type="entry name" value="TPR_REGION"/>
    <property type="match status" value="1"/>
</dbReference>
<dbReference type="KEGG" id="adin:H7849_06370"/>
<evidence type="ECO:0000256" key="2">
    <source>
        <dbReference type="ARBA" id="ARBA00022803"/>
    </source>
</evidence>
<dbReference type="Pfam" id="PF13432">
    <property type="entry name" value="TPR_16"/>
    <property type="match status" value="2"/>
</dbReference>
<dbReference type="PANTHER" id="PTHR45586">
    <property type="entry name" value="TPR REPEAT-CONTAINING PROTEIN PA4667"/>
    <property type="match status" value="1"/>
</dbReference>
<evidence type="ECO:0000256" key="1">
    <source>
        <dbReference type="ARBA" id="ARBA00022737"/>
    </source>
</evidence>
<organism evidence="5 6">
    <name type="scientific">Alloacidobacterium dinghuense</name>
    <dbReference type="NCBI Taxonomy" id="2763107"/>
    <lineage>
        <taxon>Bacteria</taxon>
        <taxon>Pseudomonadati</taxon>
        <taxon>Acidobacteriota</taxon>
        <taxon>Terriglobia</taxon>
        <taxon>Terriglobales</taxon>
        <taxon>Acidobacteriaceae</taxon>
        <taxon>Alloacidobacterium</taxon>
    </lineage>
</organism>
<keyword evidence="1" id="KW-0677">Repeat</keyword>
<keyword evidence="4" id="KW-0732">Signal</keyword>
<dbReference type="InterPro" id="IPR019734">
    <property type="entry name" value="TPR_rpt"/>
</dbReference>
<keyword evidence="2 3" id="KW-0802">TPR repeat</keyword>
<feature type="chain" id="PRO_5028888756" evidence="4">
    <location>
        <begin position="22"/>
        <end position="546"/>
    </location>
</feature>
<dbReference type="RefSeq" id="WP_186745086.1">
    <property type="nucleotide sequence ID" value="NZ_CP060394.1"/>
</dbReference>
<dbReference type="PROSITE" id="PS50005">
    <property type="entry name" value="TPR"/>
    <property type="match status" value="4"/>
</dbReference>
<dbReference type="InterPro" id="IPR011990">
    <property type="entry name" value="TPR-like_helical_dom_sf"/>
</dbReference>
<evidence type="ECO:0000313" key="5">
    <source>
        <dbReference type="EMBL" id="QNI33565.1"/>
    </source>
</evidence>
<dbReference type="Pfam" id="PF14559">
    <property type="entry name" value="TPR_19"/>
    <property type="match status" value="1"/>
</dbReference>
<proteinExistence type="predicted"/>
<keyword evidence="6" id="KW-1185">Reference proteome</keyword>
<name>A0A7G8BLZ5_9BACT</name>
<dbReference type="EMBL" id="CP060394">
    <property type="protein sequence ID" value="QNI33565.1"/>
    <property type="molecule type" value="Genomic_DNA"/>
</dbReference>
<feature type="repeat" description="TPR" evidence="3">
    <location>
        <begin position="63"/>
        <end position="96"/>
    </location>
</feature>
<dbReference type="InterPro" id="IPR051012">
    <property type="entry name" value="CellSynth/LPSAsmb/PSIAsmb"/>
</dbReference>
<dbReference type="PANTHER" id="PTHR45586:SF1">
    <property type="entry name" value="LIPOPOLYSACCHARIDE ASSEMBLY PROTEIN B"/>
    <property type="match status" value="1"/>
</dbReference>
<dbReference type="AlphaFoldDB" id="A0A7G8BLZ5"/>
<dbReference type="SUPFAM" id="SSF48452">
    <property type="entry name" value="TPR-like"/>
    <property type="match status" value="2"/>
</dbReference>